<dbReference type="EMBL" id="LR798432">
    <property type="protein sequence ID" value="CAB5231192.1"/>
    <property type="molecule type" value="Genomic_DNA"/>
</dbReference>
<evidence type="ECO:0000313" key="9">
    <source>
        <dbReference type="EMBL" id="CAB4217677.1"/>
    </source>
</evidence>
<gene>
    <name evidence="5" type="ORF">UFOVP1036_42</name>
    <name evidence="6" type="ORF">UFOVP1132_25</name>
    <name evidence="7" type="ORF">UFOVP1190_102</name>
    <name evidence="8" type="ORF">UFOVP1248_26</name>
    <name evidence="9" type="ORF">UFOVP1493_61</name>
    <name evidence="11" type="ORF">UFOVP1584_31</name>
    <name evidence="10" type="ORF">UFOVP1635_34</name>
    <name evidence="2" type="ORF">UFOVP521_77</name>
    <name evidence="3" type="ORF">UFOVP856_49</name>
    <name evidence="4" type="ORF">UFOVP967_39</name>
</gene>
<dbReference type="EMBL" id="LR796991">
    <property type="protein sequence ID" value="CAB4180515.1"/>
    <property type="molecule type" value="Genomic_DNA"/>
</dbReference>
<reference evidence="4" key="1">
    <citation type="submission" date="2020-05" db="EMBL/GenBank/DDBJ databases">
        <authorList>
            <person name="Chiriac C."/>
            <person name="Salcher M."/>
            <person name="Ghai R."/>
            <person name="Kavagutti S V."/>
        </authorList>
    </citation>
    <scope>NUCLEOTIDE SEQUENCE</scope>
</reference>
<evidence type="ECO:0000313" key="6">
    <source>
        <dbReference type="EMBL" id="CAB4186191.1"/>
    </source>
</evidence>
<evidence type="ECO:0000313" key="2">
    <source>
        <dbReference type="EMBL" id="CAB4148349.1"/>
    </source>
</evidence>
<sequence>MPNKKVELDDNLIDLLLPFLKQYVEEVVFKYNPNHVASGEDGGQFTSGVTDDVFTSKGEAVEAAFRVRSKSGDVSRIVNADKVHSYGLKNGIRGGGNNVPEVLKSLGIYREGYDWKEHTTTEGKKVYIEAKKPSKVINPVTKQIMSTDQQGYVGEELVKRLDVKHLFSDADGPGKSVFGGAKLTKITIMSGASAGGTSNARTAISADGTRSIKQSQVPFDAIFEIVEKNGKTVKYGAEIKTIVGDNARPKVKKEAAERKVLEAEKNKKKDPSFSTEGVFLITVHVNDDFSSAKIHLTKSGKDMQPSSGKPRESERLVTIGEGRLRGPKGAFLDNNFWATLAGDGK</sequence>
<evidence type="ECO:0000313" key="4">
    <source>
        <dbReference type="EMBL" id="CAB4174295.1"/>
    </source>
</evidence>
<organism evidence="4">
    <name type="scientific">uncultured Caudovirales phage</name>
    <dbReference type="NCBI Taxonomy" id="2100421"/>
    <lineage>
        <taxon>Viruses</taxon>
        <taxon>Duplodnaviria</taxon>
        <taxon>Heunggongvirae</taxon>
        <taxon>Uroviricota</taxon>
        <taxon>Caudoviricetes</taxon>
        <taxon>Peduoviridae</taxon>
        <taxon>Maltschvirus</taxon>
        <taxon>Maltschvirus maltsch</taxon>
    </lineage>
</organism>
<evidence type="ECO:0000313" key="7">
    <source>
        <dbReference type="EMBL" id="CAB4190738.1"/>
    </source>
</evidence>
<name>A0A6J5PYM3_9CAUD</name>
<accession>A0A6J5PYM3</accession>
<evidence type="ECO:0000313" key="5">
    <source>
        <dbReference type="EMBL" id="CAB4180515.1"/>
    </source>
</evidence>
<evidence type="ECO:0000313" key="8">
    <source>
        <dbReference type="EMBL" id="CAB4192409.1"/>
    </source>
</evidence>
<dbReference type="EMBL" id="LR797088">
    <property type="protein sequence ID" value="CAB4186191.1"/>
    <property type="molecule type" value="Genomic_DNA"/>
</dbReference>
<dbReference type="EMBL" id="LR796910">
    <property type="protein sequence ID" value="CAB4174295.1"/>
    <property type="molecule type" value="Genomic_DNA"/>
</dbReference>
<feature type="region of interest" description="Disordered" evidence="1">
    <location>
        <begin position="297"/>
        <end position="320"/>
    </location>
</feature>
<evidence type="ECO:0000313" key="10">
    <source>
        <dbReference type="EMBL" id="CAB4219937.1"/>
    </source>
</evidence>
<dbReference type="EMBL" id="LR797496">
    <property type="protein sequence ID" value="CAB4219937.1"/>
    <property type="molecule type" value="Genomic_DNA"/>
</dbReference>
<dbReference type="EMBL" id="LR796496">
    <property type="protein sequence ID" value="CAB4148349.1"/>
    <property type="molecule type" value="Genomic_DNA"/>
</dbReference>
<dbReference type="EMBL" id="LR797192">
    <property type="protein sequence ID" value="CAB4192409.1"/>
    <property type="molecule type" value="Genomic_DNA"/>
</dbReference>
<dbReference type="EMBL" id="LR797145">
    <property type="protein sequence ID" value="CAB4190738.1"/>
    <property type="molecule type" value="Genomic_DNA"/>
</dbReference>
<dbReference type="EMBL" id="LR797456">
    <property type="protein sequence ID" value="CAB4217677.1"/>
    <property type="molecule type" value="Genomic_DNA"/>
</dbReference>
<protein>
    <submittedName>
        <fullName evidence="4">Uncharacterized protein</fullName>
    </submittedName>
</protein>
<dbReference type="EMBL" id="LR796811">
    <property type="protein sequence ID" value="CAB4167703.1"/>
    <property type="molecule type" value="Genomic_DNA"/>
</dbReference>
<proteinExistence type="predicted"/>
<evidence type="ECO:0000313" key="11">
    <source>
        <dbReference type="EMBL" id="CAB5231192.1"/>
    </source>
</evidence>
<evidence type="ECO:0000256" key="1">
    <source>
        <dbReference type="SAM" id="MobiDB-lite"/>
    </source>
</evidence>
<evidence type="ECO:0000313" key="3">
    <source>
        <dbReference type="EMBL" id="CAB4167703.1"/>
    </source>
</evidence>